<feature type="compositionally biased region" description="Low complexity" evidence="1">
    <location>
        <begin position="10"/>
        <end position="21"/>
    </location>
</feature>
<evidence type="ECO:0000313" key="3">
    <source>
        <dbReference type="Proteomes" id="UP000094065"/>
    </source>
</evidence>
<reference evidence="2 3" key="1">
    <citation type="submission" date="2016-06" db="EMBL/GenBank/DDBJ databases">
        <title>Evolution of pathogenesis and genome organization in the Tremellales.</title>
        <authorList>
            <person name="Cuomo C."/>
            <person name="Litvintseva A."/>
            <person name="Heitman J."/>
            <person name="Chen Y."/>
            <person name="Sun S."/>
            <person name="Springer D."/>
            <person name="Dromer F."/>
            <person name="Young S."/>
            <person name="Zeng Q."/>
            <person name="Chapman S."/>
            <person name="Gujja S."/>
            <person name="Saif S."/>
            <person name="Birren B."/>
        </authorList>
    </citation>
    <scope>NUCLEOTIDE SEQUENCE [LARGE SCALE GENOMIC DNA]</scope>
    <source>
        <strain evidence="2 3">CBS 6039</strain>
    </source>
</reference>
<proteinExistence type="predicted"/>
<dbReference type="GeneID" id="30157897"/>
<evidence type="ECO:0000313" key="2">
    <source>
        <dbReference type="EMBL" id="ODN75442.1"/>
    </source>
</evidence>
<dbReference type="EMBL" id="AWGJ01000010">
    <property type="protein sequence ID" value="ODN75442.1"/>
    <property type="molecule type" value="Genomic_DNA"/>
</dbReference>
<dbReference type="OrthoDB" id="10565547at2759"/>
<name>A0A1E3HGH6_9TREE</name>
<gene>
    <name evidence="2" type="ORF">L202_06588</name>
</gene>
<comment type="caution">
    <text evidence="2">The sequence shown here is derived from an EMBL/GenBank/DDBJ whole genome shotgun (WGS) entry which is preliminary data.</text>
</comment>
<feature type="compositionally biased region" description="Polar residues" evidence="1">
    <location>
        <begin position="26"/>
        <end position="41"/>
    </location>
</feature>
<sequence length="133" mass="13250">MQPSQGPHQLPASSPIPSSLAKRTTGVASTSAAPLNPSLHNTHAAAKACRALNATESKTPAAGPSLRDKGKEREDTNTDSIAQATPVPPSSDSTAQAALVPPSSGSTAQAAPVVVIRPALGGQLKVSPSVFVG</sequence>
<evidence type="ECO:0000256" key="1">
    <source>
        <dbReference type="SAM" id="MobiDB-lite"/>
    </source>
</evidence>
<dbReference type="AlphaFoldDB" id="A0A1E3HGH6"/>
<dbReference type="RefSeq" id="XP_018991092.1">
    <property type="nucleotide sequence ID" value="XM_019141117.1"/>
</dbReference>
<protein>
    <submittedName>
        <fullName evidence="2">Uncharacterized protein</fullName>
    </submittedName>
</protein>
<accession>A0A1E3HGH6</accession>
<feature type="region of interest" description="Disordered" evidence="1">
    <location>
        <begin position="1"/>
        <end position="108"/>
    </location>
</feature>
<organism evidence="2 3">
    <name type="scientific">Cryptococcus amylolentus CBS 6039</name>
    <dbReference type="NCBI Taxonomy" id="1295533"/>
    <lineage>
        <taxon>Eukaryota</taxon>
        <taxon>Fungi</taxon>
        <taxon>Dikarya</taxon>
        <taxon>Basidiomycota</taxon>
        <taxon>Agaricomycotina</taxon>
        <taxon>Tremellomycetes</taxon>
        <taxon>Tremellales</taxon>
        <taxon>Cryptococcaceae</taxon>
        <taxon>Cryptococcus</taxon>
    </lineage>
</organism>
<feature type="compositionally biased region" description="Basic and acidic residues" evidence="1">
    <location>
        <begin position="66"/>
        <end position="76"/>
    </location>
</feature>
<keyword evidence="3" id="KW-1185">Reference proteome</keyword>
<dbReference type="Proteomes" id="UP000094065">
    <property type="component" value="Unassembled WGS sequence"/>
</dbReference>